<dbReference type="Pfam" id="PF00903">
    <property type="entry name" value="Glyoxalase"/>
    <property type="match status" value="1"/>
</dbReference>
<dbReference type="InterPro" id="IPR037523">
    <property type="entry name" value="VOC_core"/>
</dbReference>
<evidence type="ECO:0000313" key="5">
    <source>
        <dbReference type="Proteomes" id="UP001060123"/>
    </source>
</evidence>
<dbReference type="STRING" id="1041146.GCA_000427985_01299"/>
<organism evidence="2 4">
    <name type="scientific">Rhizobium sullae</name>
    <name type="common">Rhizobium hedysari</name>
    <dbReference type="NCBI Taxonomy" id="50338"/>
    <lineage>
        <taxon>Bacteria</taxon>
        <taxon>Pseudomonadati</taxon>
        <taxon>Pseudomonadota</taxon>
        <taxon>Alphaproteobacteria</taxon>
        <taxon>Hyphomicrobiales</taxon>
        <taxon>Rhizobiaceae</taxon>
        <taxon>Rhizobium/Agrobacterium group</taxon>
        <taxon>Rhizobium</taxon>
    </lineage>
</organism>
<feature type="domain" description="VOC" evidence="1">
    <location>
        <begin position="4"/>
        <end position="137"/>
    </location>
</feature>
<accession>A0A2N0DDX3</accession>
<reference evidence="2 4" key="1">
    <citation type="submission" date="2017-11" db="EMBL/GenBank/DDBJ databases">
        <authorList>
            <person name="Han C.G."/>
        </authorList>
    </citation>
    <scope>NUCLEOTIDE SEQUENCE [LARGE SCALE GENOMIC DNA]</scope>
    <source>
        <strain evidence="2 4">HCNT1</strain>
    </source>
</reference>
<dbReference type="Proteomes" id="UP000232164">
    <property type="component" value="Unassembled WGS sequence"/>
</dbReference>
<evidence type="ECO:0000313" key="2">
    <source>
        <dbReference type="EMBL" id="PKA44299.1"/>
    </source>
</evidence>
<evidence type="ECO:0000259" key="1">
    <source>
        <dbReference type="PROSITE" id="PS51819"/>
    </source>
</evidence>
<evidence type="ECO:0000313" key="3">
    <source>
        <dbReference type="EMBL" id="UWU14538.1"/>
    </source>
</evidence>
<dbReference type="InterPro" id="IPR004360">
    <property type="entry name" value="Glyas_Fos-R_dOase_dom"/>
</dbReference>
<evidence type="ECO:0000313" key="4">
    <source>
        <dbReference type="Proteomes" id="UP000232164"/>
    </source>
</evidence>
<dbReference type="EMBL" id="PIQN01000005">
    <property type="protein sequence ID" value="PKA44299.1"/>
    <property type="molecule type" value="Genomic_DNA"/>
</dbReference>
<reference evidence="3" key="3">
    <citation type="submission" date="2022-09" db="EMBL/GenBank/DDBJ databases">
        <title>Australian commercial rhizobial inoculants.</title>
        <authorList>
            <person name="Kohlmeier M.G."/>
            <person name="O'Hara G.W."/>
            <person name="Colombi E."/>
            <person name="Ramsay J.P."/>
            <person name="Terpolilli J."/>
        </authorList>
    </citation>
    <scope>NUCLEOTIDE SEQUENCE</scope>
    <source>
        <strain evidence="3">WSM1592</strain>
    </source>
</reference>
<dbReference type="PROSITE" id="PS51819">
    <property type="entry name" value="VOC"/>
    <property type="match status" value="1"/>
</dbReference>
<dbReference type="PANTHER" id="PTHR36503:SF1">
    <property type="entry name" value="BLR2520 PROTEIN"/>
    <property type="match status" value="1"/>
</dbReference>
<dbReference type="InterPro" id="IPR029068">
    <property type="entry name" value="Glyas_Bleomycin-R_OHBP_Dase"/>
</dbReference>
<keyword evidence="5" id="KW-1185">Reference proteome</keyword>
<reference evidence="2 4" key="2">
    <citation type="submission" date="2017-12" db="EMBL/GenBank/DDBJ databases">
        <title>Genome sequence of Rhizobium sullae HCNT1 isolated from Sulla coronaria nodules and featuring peculiar denitrification phenotypes.</title>
        <authorList>
            <person name="De Diego-Diaz B."/>
            <person name="Treu L."/>
            <person name="Campanaro S."/>
            <person name="Da Silva Duarte V."/>
            <person name="Basaglia M."/>
            <person name="Favaro L."/>
            <person name="Casella S."/>
            <person name="Squartini A."/>
        </authorList>
    </citation>
    <scope>NUCLEOTIDE SEQUENCE [LARGE SCALE GENOMIC DNA]</scope>
    <source>
        <strain evidence="2 4">HCNT1</strain>
    </source>
</reference>
<gene>
    <name evidence="2" type="ORF">CWR43_08435</name>
    <name evidence="3" type="ORF">N2599_00410</name>
</gene>
<dbReference type="Gene3D" id="3.10.180.10">
    <property type="entry name" value="2,3-Dihydroxybiphenyl 1,2-Dioxygenase, domain 1"/>
    <property type="match status" value="1"/>
</dbReference>
<dbReference type="EMBL" id="CP104143">
    <property type="protein sequence ID" value="UWU14538.1"/>
    <property type="molecule type" value="Genomic_DNA"/>
</dbReference>
<protein>
    <submittedName>
        <fullName evidence="2">Glyoxalase</fullName>
    </submittedName>
    <submittedName>
        <fullName evidence="3">VOC family protein</fullName>
    </submittedName>
</protein>
<proteinExistence type="predicted"/>
<dbReference type="AlphaFoldDB" id="A0A2N0DDX3"/>
<dbReference type="SUPFAM" id="SSF54593">
    <property type="entry name" value="Glyoxalase/Bleomycin resistance protein/Dihydroxybiphenyl dioxygenase"/>
    <property type="match status" value="1"/>
</dbReference>
<name>A0A2N0DDX3_RHISU</name>
<dbReference type="PANTHER" id="PTHR36503">
    <property type="entry name" value="BLR2520 PROTEIN"/>
    <property type="match status" value="1"/>
</dbReference>
<dbReference type="Proteomes" id="UP001060123">
    <property type="component" value="Chromosome"/>
</dbReference>
<dbReference type="RefSeq" id="WP_027510766.1">
    <property type="nucleotide sequence ID" value="NZ_CP104143.1"/>
</dbReference>
<sequence>MKPQIDVITLAVENLERALAFYRALGLESPGVTATEFAGDDTHPAGAIVMFRLNGGQILALYPRRELAKDAGITQGPAQSGEFSLGHIVATRDEVDALLAKARAAGAPVTALQDRPWGIYSGYFRDLDGHLWEIIHNPTSTDATT</sequence>